<evidence type="ECO:0000313" key="2">
    <source>
        <dbReference type="Proteomes" id="UP001218188"/>
    </source>
</evidence>
<comment type="caution">
    <text evidence="1">The sequence shown here is derived from an EMBL/GenBank/DDBJ whole genome shotgun (WGS) entry which is preliminary data.</text>
</comment>
<evidence type="ECO:0000313" key="1">
    <source>
        <dbReference type="EMBL" id="KAJ7037995.1"/>
    </source>
</evidence>
<sequence>MRVDSRTKGIKIWKHDQENEVEINVGRYRRQYLQEEDVGHGSALGRERAQAQMNTKGATMTEIRTKLEETVPGYKGEVDGLRVSGNELLALVEGLPKQSVYTWLDEGRNAPVSASVAILLNCSTPQIPRIGLGTTAMRLARVVEKRIRTENKHLRDARNPGKFTEIADVSGTSSFMVVTKRHLQDTSSNSPSREGKHFKMSDFCRIRTHDHRVCLKFNLEPAALRTSPLSFSHSVPEDLCADVSPGFDLVNSESKWL</sequence>
<proteinExistence type="predicted"/>
<organism evidence="1 2">
    <name type="scientific">Mycena alexandri</name>
    <dbReference type="NCBI Taxonomy" id="1745969"/>
    <lineage>
        <taxon>Eukaryota</taxon>
        <taxon>Fungi</taxon>
        <taxon>Dikarya</taxon>
        <taxon>Basidiomycota</taxon>
        <taxon>Agaricomycotina</taxon>
        <taxon>Agaricomycetes</taxon>
        <taxon>Agaricomycetidae</taxon>
        <taxon>Agaricales</taxon>
        <taxon>Marasmiineae</taxon>
        <taxon>Mycenaceae</taxon>
        <taxon>Mycena</taxon>
    </lineage>
</organism>
<keyword evidence="2" id="KW-1185">Reference proteome</keyword>
<name>A0AAD6T285_9AGAR</name>
<gene>
    <name evidence="1" type="ORF">C8F04DRAFT_1327930</name>
</gene>
<protein>
    <submittedName>
        <fullName evidence="1">Uncharacterized protein</fullName>
    </submittedName>
</protein>
<accession>A0AAD6T285</accession>
<dbReference type="AlphaFoldDB" id="A0AAD6T285"/>
<dbReference type="EMBL" id="JARJCM010000034">
    <property type="protein sequence ID" value="KAJ7037995.1"/>
    <property type="molecule type" value="Genomic_DNA"/>
</dbReference>
<reference evidence="1" key="1">
    <citation type="submission" date="2023-03" db="EMBL/GenBank/DDBJ databases">
        <title>Massive genome expansion in bonnet fungi (Mycena s.s.) driven by repeated elements and novel gene families across ecological guilds.</title>
        <authorList>
            <consortium name="Lawrence Berkeley National Laboratory"/>
            <person name="Harder C.B."/>
            <person name="Miyauchi S."/>
            <person name="Viragh M."/>
            <person name="Kuo A."/>
            <person name="Thoen E."/>
            <person name="Andreopoulos B."/>
            <person name="Lu D."/>
            <person name="Skrede I."/>
            <person name="Drula E."/>
            <person name="Henrissat B."/>
            <person name="Morin E."/>
            <person name="Kohler A."/>
            <person name="Barry K."/>
            <person name="LaButti K."/>
            <person name="Morin E."/>
            <person name="Salamov A."/>
            <person name="Lipzen A."/>
            <person name="Mereny Z."/>
            <person name="Hegedus B."/>
            <person name="Baldrian P."/>
            <person name="Stursova M."/>
            <person name="Weitz H."/>
            <person name="Taylor A."/>
            <person name="Grigoriev I.V."/>
            <person name="Nagy L.G."/>
            <person name="Martin F."/>
            <person name="Kauserud H."/>
        </authorList>
    </citation>
    <scope>NUCLEOTIDE SEQUENCE</scope>
    <source>
        <strain evidence="1">CBHHK200</strain>
    </source>
</reference>
<dbReference type="Proteomes" id="UP001218188">
    <property type="component" value="Unassembled WGS sequence"/>
</dbReference>